<dbReference type="Proteomes" id="UP000199013">
    <property type="component" value="Unassembled WGS sequence"/>
</dbReference>
<accession>A0A1C3NVF0</accession>
<dbReference type="GO" id="GO:0003824">
    <property type="term" value="F:catalytic activity"/>
    <property type="evidence" value="ECO:0007669"/>
    <property type="project" value="InterPro"/>
</dbReference>
<organism evidence="2 3">
    <name type="scientific">Candidatus Protofrankia californiensis</name>
    <dbReference type="NCBI Taxonomy" id="1839754"/>
    <lineage>
        <taxon>Bacteria</taxon>
        <taxon>Bacillati</taxon>
        <taxon>Actinomycetota</taxon>
        <taxon>Actinomycetes</taxon>
        <taxon>Frankiales</taxon>
        <taxon>Frankiaceae</taxon>
        <taxon>Protofrankia</taxon>
    </lineage>
</organism>
<dbReference type="GO" id="GO:0043041">
    <property type="term" value="P:amino acid activation for nonribosomal peptide biosynthetic process"/>
    <property type="evidence" value="ECO:0007669"/>
    <property type="project" value="TreeGrafter"/>
</dbReference>
<dbReference type="GO" id="GO:0005737">
    <property type="term" value="C:cytoplasm"/>
    <property type="evidence" value="ECO:0007669"/>
    <property type="project" value="TreeGrafter"/>
</dbReference>
<dbReference type="PANTHER" id="PTHR45527">
    <property type="entry name" value="NONRIBOSOMAL PEPTIDE SYNTHETASE"/>
    <property type="match status" value="1"/>
</dbReference>
<gene>
    <name evidence="2" type="ORF">FDG2_1358</name>
</gene>
<dbReference type="Gene3D" id="3.30.559.10">
    <property type="entry name" value="Chloramphenicol acetyltransferase-like domain"/>
    <property type="match status" value="1"/>
</dbReference>
<dbReference type="InterPro" id="IPR001242">
    <property type="entry name" value="Condensation_dom"/>
</dbReference>
<dbReference type="GO" id="GO:0031177">
    <property type="term" value="F:phosphopantetheine binding"/>
    <property type="evidence" value="ECO:0007669"/>
    <property type="project" value="TreeGrafter"/>
</dbReference>
<dbReference type="GO" id="GO:0008610">
    <property type="term" value="P:lipid biosynthetic process"/>
    <property type="evidence" value="ECO:0007669"/>
    <property type="project" value="UniProtKB-ARBA"/>
</dbReference>
<evidence type="ECO:0000313" key="3">
    <source>
        <dbReference type="Proteomes" id="UP000199013"/>
    </source>
</evidence>
<dbReference type="SUPFAM" id="SSF52777">
    <property type="entry name" value="CoA-dependent acyltransferases"/>
    <property type="match status" value="2"/>
</dbReference>
<dbReference type="Gene3D" id="3.30.559.30">
    <property type="entry name" value="Nonribosomal peptide synthetase, condensation domain"/>
    <property type="match status" value="1"/>
</dbReference>
<reference evidence="3" key="1">
    <citation type="submission" date="2016-02" db="EMBL/GenBank/DDBJ databases">
        <authorList>
            <person name="Wibberg D."/>
        </authorList>
    </citation>
    <scope>NUCLEOTIDE SEQUENCE [LARGE SCALE GENOMIC DNA]</scope>
</reference>
<feature type="domain" description="Condensation" evidence="1">
    <location>
        <begin position="5"/>
        <end position="349"/>
    </location>
</feature>
<dbReference type="Pfam" id="PF00668">
    <property type="entry name" value="Condensation"/>
    <property type="match status" value="1"/>
</dbReference>
<evidence type="ECO:0000313" key="2">
    <source>
        <dbReference type="EMBL" id="SBW19416.1"/>
    </source>
</evidence>
<dbReference type="PANTHER" id="PTHR45527:SF1">
    <property type="entry name" value="FATTY ACID SYNTHASE"/>
    <property type="match status" value="1"/>
</dbReference>
<protein>
    <recommendedName>
        <fullName evidence="1">Condensation domain-containing protein</fullName>
    </recommendedName>
</protein>
<proteinExistence type="predicted"/>
<name>A0A1C3NVF0_9ACTN</name>
<keyword evidence="3" id="KW-1185">Reference proteome</keyword>
<sequence length="442" mass="48894">MTVTEFPLTFRQRWHATACQSGWSSITVPVGVRLRDQPNLSVLHAAIDDLVRRHEALRTTLHDGPAGLVQRVYRKLPLPIQEVPAVPLPRGLDPWGGLVACAAENPFRVLDGPLARVHLLGVHPADQLMVLALHHSLCDAWAAAVLARELVELIRANHQGRPPKLPRPDLQLGDYATWEATATAQDPPAFWHKQLQTGHPPLRLGANDDALDQPALYRSFRLPVLSPTTVATLRKLAIEHRTTLPRLLAAGVLASLRRHLQDEVTIGLWVSNRDRVELRNVVGELAELVPVRVDIRGDPLFVDLLGRVTRAISTALEHRVPMAALVPLIRSNRQRSSGPLFDVTINVTPTDMPGPHRAGDDPSDRLGLQELQPALEYRDFALDRWWDGLSILDYQHRPQPDGTVTGYLVANVTVVPVDLAERLARDVNAQLELVADAVPDHG</sequence>
<evidence type="ECO:0000259" key="1">
    <source>
        <dbReference type="Pfam" id="PF00668"/>
    </source>
</evidence>
<dbReference type="EMBL" id="FLUV01000570">
    <property type="protein sequence ID" value="SBW19416.1"/>
    <property type="molecule type" value="Genomic_DNA"/>
</dbReference>
<dbReference type="AlphaFoldDB" id="A0A1C3NVF0"/>
<dbReference type="GO" id="GO:0044550">
    <property type="term" value="P:secondary metabolite biosynthetic process"/>
    <property type="evidence" value="ECO:0007669"/>
    <property type="project" value="TreeGrafter"/>
</dbReference>
<dbReference type="InterPro" id="IPR023213">
    <property type="entry name" value="CAT-like_dom_sf"/>
</dbReference>